<keyword evidence="5" id="KW-0813">Transport</keyword>
<name>A0A0C9VSN5_SPHS4</name>
<keyword evidence="5" id="KW-0187">Copper transport</keyword>
<evidence type="ECO:0000313" key="6">
    <source>
        <dbReference type="EMBL" id="KIJ45512.1"/>
    </source>
</evidence>
<dbReference type="Proteomes" id="UP000054279">
    <property type="component" value="Unassembled WGS sequence"/>
</dbReference>
<keyword evidence="5" id="KW-0186">Copper</keyword>
<dbReference type="GO" id="GO:0005886">
    <property type="term" value="C:plasma membrane"/>
    <property type="evidence" value="ECO:0007669"/>
    <property type="project" value="TreeGrafter"/>
</dbReference>
<dbReference type="OrthoDB" id="73901at2759"/>
<dbReference type="PANTHER" id="PTHR12483:SF27">
    <property type="entry name" value="COPPER TRANSPORT PROTEIN CTR1"/>
    <property type="match status" value="1"/>
</dbReference>
<dbReference type="EMBL" id="KN837111">
    <property type="protein sequence ID" value="KIJ45512.1"/>
    <property type="molecule type" value="Genomic_DNA"/>
</dbReference>
<dbReference type="HOGENOM" id="CLU_090404_0_1_1"/>
<proteinExistence type="inferred from homology"/>
<reference evidence="6 7" key="1">
    <citation type="submission" date="2014-06" db="EMBL/GenBank/DDBJ databases">
        <title>Evolutionary Origins and Diversification of the Mycorrhizal Mutualists.</title>
        <authorList>
            <consortium name="DOE Joint Genome Institute"/>
            <consortium name="Mycorrhizal Genomics Consortium"/>
            <person name="Kohler A."/>
            <person name="Kuo A."/>
            <person name="Nagy L.G."/>
            <person name="Floudas D."/>
            <person name="Copeland A."/>
            <person name="Barry K.W."/>
            <person name="Cichocki N."/>
            <person name="Veneault-Fourrey C."/>
            <person name="LaButti K."/>
            <person name="Lindquist E.A."/>
            <person name="Lipzen A."/>
            <person name="Lundell T."/>
            <person name="Morin E."/>
            <person name="Murat C."/>
            <person name="Riley R."/>
            <person name="Ohm R."/>
            <person name="Sun H."/>
            <person name="Tunlid A."/>
            <person name="Henrissat B."/>
            <person name="Grigoriev I.V."/>
            <person name="Hibbett D.S."/>
            <person name="Martin F."/>
        </authorList>
    </citation>
    <scope>NUCLEOTIDE SEQUENCE [LARGE SCALE GENOMIC DNA]</scope>
    <source>
        <strain evidence="6 7">SS14</strain>
    </source>
</reference>
<accession>A0A0C9VSN5</accession>
<evidence type="ECO:0000313" key="7">
    <source>
        <dbReference type="Proteomes" id="UP000054279"/>
    </source>
</evidence>
<evidence type="ECO:0000256" key="2">
    <source>
        <dbReference type="ARBA" id="ARBA00022692"/>
    </source>
</evidence>
<keyword evidence="3 5" id="KW-1133">Transmembrane helix</keyword>
<evidence type="ECO:0000256" key="5">
    <source>
        <dbReference type="RuleBase" id="RU367022"/>
    </source>
</evidence>
<dbReference type="GO" id="GO:0005375">
    <property type="term" value="F:copper ion transmembrane transporter activity"/>
    <property type="evidence" value="ECO:0007669"/>
    <property type="project" value="UniProtKB-UniRule"/>
</dbReference>
<comment type="subcellular location">
    <subcellularLocation>
        <location evidence="1 5">Membrane</location>
        <topology evidence="1 5">Multi-pass membrane protein</topology>
    </subcellularLocation>
</comment>
<comment type="similarity">
    <text evidence="5">Belongs to the copper transporter (Ctr) (TC 1.A.56) family. SLC31A subfamily.</text>
</comment>
<keyword evidence="4 5" id="KW-0472">Membrane</keyword>
<keyword evidence="2 5" id="KW-0812">Transmembrane</keyword>
<dbReference type="Pfam" id="PF04145">
    <property type="entry name" value="Ctr"/>
    <property type="match status" value="1"/>
</dbReference>
<evidence type="ECO:0000256" key="1">
    <source>
        <dbReference type="ARBA" id="ARBA00004141"/>
    </source>
</evidence>
<evidence type="ECO:0000256" key="4">
    <source>
        <dbReference type="ARBA" id="ARBA00023136"/>
    </source>
</evidence>
<feature type="transmembrane region" description="Helical" evidence="5">
    <location>
        <begin position="22"/>
        <end position="43"/>
    </location>
</feature>
<protein>
    <recommendedName>
        <fullName evidence="5">Copper transport protein</fullName>
    </recommendedName>
</protein>
<feature type="transmembrane region" description="Helical" evidence="5">
    <location>
        <begin position="116"/>
        <end position="140"/>
    </location>
</feature>
<keyword evidence="5" id="KW-0406">Ion transport</keyword>
<sequence length="157" mass="17025">MGGSMMPWLHFTLGDNLYFNSWVPLSAGAVVGACIGLFMLGIIERWLAAMRCAMEAYWARRSVDNLCATCSDIESLEADQPAPEPTRITVTALRRSAPFIPAHELTRGAMYACQSVLGYTLMLAVMTFHAGYIIAIILGLGVGEVLFGRFGALAHAH</sequence>
<organism evidence="6 7">
    <name type="scientific">Sphaerobolus stellatus (strain SS14)</name>
    <dbReference type="NCBI Taxonomy" id="990650"/>
    <lineage>
        <taxon>Eukaryota</taxon>
        <taxon>Fungi</taxon>
        <taxon>Dikarya</taxon>
        <taxon>Basidiomycota</taxon>
        <taxon>Agaricomycotina</taxon>
        <taxon>Agaricomycetes</taxon>
        <taxon>Phallomycetidae</taxon>
        <taxon>Geastrales</taxon>
        <taxon>Sphaerobolaceae</taxon>
        <taxon>Sphaerobolus</taxon>
    </lineage>
</organism>
<dbReference type="InterPro" id="IPR007274">
    <property type="entry name" value="Cop_transporter"/>
</dbReference>
<gene>
    <name evidence="6" type="ORF">M422DRAFT_166335</name>
</gene>
<keyword evidence="7" id="KW-1185">Reference proteome</keyword>
<dbReference type="PANTHER" id="PTHR12483">
    <property type="entry name" value="SOLUTE CARRIER FAMILY 31 COPPER TRANSPORTERS"/>
    <property type="match status" value="1"/>
</dbReference>
<dbReference type="AlphaFoldDB" id="A0A0C9VSN5"/>
<evidence type="ECO:0000256" key="3">
    <source>
        <dbReference type="ARBA" id="ARBA00022989"/>
    </source>
</evidence>